<accession>A0A4Z0ZBD3</accession>
<organism evidence="8 9">
    <name type="scientific">Xylaria hypoxylon</name>
    <dbReference type="NCBI Taxonomy" id="37992"/>
    <lineage>
        <taxon>Eukaryota</taxon>
        <taxon>Fungi</taxon>
        <taxon>Dikarya</taxon>
        <taxon>Ascomycota</taxon>
        <taxon>Pezizomycotina</taxon>
        <taxon>Sordariomycetes</taxon>
        <taxon>Xylariomycetidae</taxon>
        <taxon>Xylariales</taxon>
        <taxon>Xylariaceae</taxon>
        <taxon>Xylaria</taxon>
    </lineage>
</organism>
<evidence type="ECO:0000256" key="5">
    <source>
        <dbReference type="ARBA" id="ARBA00022917"/>
    </source>
</evidence>
<keyword evidence="3" id="KW-0547">Nucleotide-binding</keyword>
<dbReference type="Proteomes" id="UP000297716">
    <property type="component" value="Unassembled WGS sequence"/>
</dbReference>
<dbReference type="GO" id="GO:0004815">
    <property type="term" value="F:aspartate-tRNA ligase activity"/>
    <property type="evidence" value="ECO:0007669"/>
    <property type="project" value="TreeGrafter"/>
</dbReference>
<reference evidence="8 9" key="1">
    <citation type="submission" date="2019-03" db="EMBL/GenBank/DDBJ databases">
        <title>Draft genome sequence of Xylaria hypoxylon DSM 108379, a ubiquitous saprotrophic-parasitic fungi on hardwood.</title>
        <authorList>
            <person name="Buettner E."/>
            <person name="Leonhardt S."/>
            <person name="Gebauer A.M."/>
            <person name="Liers C."/>
            <person name="Hofrichter M."/>
            <person name="Kellner H."/>
        </authorList>
    </citation>
    <scope>NUCLEOTIDE SEQUENCE [LARGE SCALE GENOMIC DNA]</scope>
    <source>
        <strain evidence="8 9">DSM 108379</strain>
    </source>
</reference>
<dbReference type="InterPro" id="IPR004524">
    <property type="entry name" value="Asp-tRNA-ligase_1"/>
</dbReference>
<dbReference type="EMBL" id="SKBN01000004">
    <property type="protein sequence ID" value="TGJ88313.1"/>
    <property type="molecule type" value="Genomic_DNA"/>
</dbReference>
<evidence type="ECO:0000313" key="9">
    <source>
        <dbReference type="Proteomes" id="UP000297716"/>
    </source>
</evidence>
<keyword evidence="2" id="KW-0436">Ligase</keyword>
<dbReference type="AlphaFoldDB" id="A0A4Z0ZBD3"/>
<evidence type="ECO:0000259" key="7">
    <source>
        <dbReference type="PROSITE" id="PS50862"/>
    </source>
</evidence>
<dbReference type="PROSITE" id="PS50862">
    <property type="entry name" value="AA_TRNA_LIGASE_II"/>
    <property type="match status" value="1"/>
</dbReference>
<keyword evidence="5" id="KW-0648">Protein biosynthesis</keyword>
<dbReference type="Gene3D" id="3.30.1360.30">
    <property type="entry name" value="GAD-like domain"/>
    <property type="match status" value="1"/>
</dbReference>
<evidence type="ECO:0000313" key="8">
    <source>
        <dbReference type="EMBL" id="TGJ88313.1"/>
    </source>
</evidence>
<gene>
    <name evidence="8" type="ORF">E0Z10_g491</name>
</gene>
<dbReference type="InterPro" id="IPR004364">
    <property type="entry name" value="Aa-tRNA-synt_II"/>
</dbReference>
<evidence type="ECO:0000256" key="3">
    <source>
        <dbReference type="ARBA" id="ARBA00022741"/>
    </source>
</evidence>
<evidence type="ECO:0000256" key="2">
    <source>
        <dbReference type="ARBA" id="ARBA00022598"/>
    </source>
</evidence>
<dbReference type="SUPFAM" id="SSF55681">
    <property type="entry name" value="Class II aaRS and biotin synthetases"/>
    <property type="match status" value="1"/>
</dbReference>
<dbReference type="NCBIfam" id="TIGR00459">
    <property type="entry name" value="aspS_bact"/>
    <property type="match status" value="1"/>
</dbReference>
<dbReference type="Pfam" id="PF00152">
    <property type="entry name" value="tRNA-synt_2"/>
    <property type="match status" value="1"/>
</dbReference>
<sequence>MSFLQLRIRPDRSPIRDYCTQNSIRGLQGLSWEEEGSMQHTTHLNLKSVPAHSSVSITGILETSKSATQADTVVPSKEYLTRYISDYNLRLGSIQCLNPFPKDIIVSKDAVWPPQSRHLQLRFDTHLYNRLRARDEVETPMLFKSTPEGAREFLVPTRRKGFAYALPQSPQQYKQILMAGGIGKYFQFAKCFRDEDHRADRQPEFTQIDLEMSFSTGKDVMRTVDSMMSSLDDHIRNNSINAVRHLPKSPFPLFQHPFHHISYMDAMRDYGIDKPDLRITPSNASMIHEIDDWLSPDFKRMITNIEDPIVEACKFRFIGTPQDSAKLIQKFFNTLHNTTHELSRDSTPGVFVFDSSKPLQGLSSLGHEAAEKVATYKSDSWLSCEDGDVIIIHARKRQPTQGGSTELGRLRKLIYDTAVEKGLMPKDNSFKFVWITEFPLFSPNNGDPGQGGSAGFSATHHPFTSPLTAEDVDLLRTDPLKAKADHYDLVLNGVEIGGGSRRIHVAEVQEYVMREVLKMTDQGMAQFSHLLEALRAGCPPHAGFAIGFDRLVSILCDAPSIRDVIAFPKNNKGEDQLVGSPSKTTLAQQKMYHLFTEPQPPPPSP</sequence>
<comment type="caution">
    <text evidence="8">The sequence shown here is derived from an EMBL/GenBank/DDBJ whole genome shotgun (WGS) entry which is preliminary data.</text>
</comment>
<dbReference type="GO" id="GO:0005524">
    <property type="term" value="F:ATP binding"/>
    <property type="evidence" value="ECO:0007669"/>
    <property type="project" value="UniProtKB-KW"/>
</dbReference>
<dbReference type="PANTHER" id="PTHR22594">
    <property type="entry name" value="ASPARTYL/LYSYL-TRNA SYNTHETASE"/>
    <property type="match status" value="1"/>
</dbReference>
<dbReference type="PANTHER" id="PTHR22594:SF5">
    <property type="entry name" value="ASPARTATE--TRNA LIGASE, MITOCHONDRIAL"/>
    <property type="match status" value="1"/>
</dbReference>
<keyword evidence="9" id="KW-1185">Reference proteome</keyword>
<dbReference type="GO" id="GO:0006422">
    <property type="term" value="P:aspartyl-tRNA aminoacylation"/>
    <property type="evidence" value="ECO:0007669"/>
    <property type="project" value="TreeGrafter"/>
</dbReference>
<evidence type="ECO:0000256" key="6">
    <source>
        <dbReference type="ARBA" id="ARBA00023146"/>
    </source>
</evidence>
<dbReference type="PRINTS" id="PR01042">
    <property type="entry name" value="TRNASYNTHASP"/>
</dbReference>
<dbReference type="InterPro" id="IPR006195">
    <property type="entry name" value="aa-tRNA-synth_II"/>
</dbReference>
<proteinExistence type="inferred from homology"/>
<dbReference type="GO" id="GO:0005739">
    <property type="term" value="C:mitochondrion"/>
    <property type="evidence" value="ECO:0007669"/>
    <property type="project" value="TreeGrafter"/>
</dbReference>
<dbReference type="Gene3D" id="3.30.930.10">
    <property type="entry name" value="Bira Bifunctional Protein, Domain 2"/>
    <property type="match status" value="1"/>
</dbReference>
<feature type="domain" description="Aminoacyl-transfer RNA synthetases class-II family profile" evidence="7">
    <location>
        <begin position="136"/>
        <end position="568"/>
    </location>
</feature>
<dbReference type="InterPro" id="IPR002312">
    <property type="entry name" value="Asp/Asn-tRNA-synth_IIb"/>
</dbReference>
<keyword evidence="4" id="KW-0067">ATP-binding</keyword>
<dbReference type="STRING" id="37992.A0A4Z0ZBD3"/>
<dbReference type="InterPro" id="IPR045864">
    <property type="entry name" value="aa-tRNA-synth_II/BPL/LPL"/>
</dbReference>
<name>A0A4Z0ZBD3_9PEZI</name>
<protein>
    <recommendedName>
        <fullName evidence="7">Aminoacyl-transfer RNA synthetases class-II family profile domain-containing protein</fullName>
    </recommendedName>
</protein>
<dbReference type="OrthoDB" id="439710at2759"/>
<evidence type="ECO:0000256" key="4">
    <source>
        <dbReference type="ARBA" id="ARBA00022840"/>
    </source>
</evidence>
<evidence type="ECO:0000256" key="1">
    <source>
        <dbReference type="ARBA" id="ARBA00006303"/>
    </source>
</evidence>
<keyword evidence="6" id="KW-0030">Aminoacyl-tRNA synthetase</keyword>
<dbReference type="InterPro" id="IPR004115">
    <property type="entry name" value="GAD-like_sf"/>
</dbReference>
<comment type="similarity">
    <text evidence="1">Belongs to the class-II aminoacyl-tRNA synthetase family. Type 1 subfamily.</text>
</comment>